<dbReference type="Proteomes" id="UP001230496">
    <property type="component" value="Chromosome"/>
</dbReference>
<gene>
    <name evidence="11" type="primary">lpcA</name>
    <name evidence="9" type="synonym">gmhA</name>
    <name evidence="11" type="ORF">QYS49_02700</name>
</gene>
<evidence type="ECO:0000256" key="2">
    <source>
        <dbReference type="ARBA" id="ARBA00004496"/>
    </source>
</evidence>
<feature type="binding site" evidence="9">
    <location>
        <begin position="118"/>
        <end position="120"/>
    </location>
    <ligand>
        <name>substrate</name>
    </ligand>
</feature>
<dbReference type="PANTHER" id="PTHR30390">
    <property type="entry name" value="SEDOHEPTULOSE 7-PHOSPHATE ISOMERASE / DNAA INITIATOR-ASSOCIATING FACTOR FOR REPLICATION INITIATION"/>
    <property type="match status" value="1"/>
</dbReference>
<keyword evidence="7 9" id="KW-0413">Isomerase</keyword>
<dbReference type="PROSITE" id="PS51464">
    <property type="entry name" value="SIS"/>
    <property type="match status" value="1"/>
</dbReference>
<dbReference type="InterPro" id="IPR035461">
    <property type="entry name" value="GmhA/DiaA"/>
</dbReference>
<dbReference type="InterPro" id="IPR004515">
    <property type="entry name" value="Phosphoheptose_Isoase"/>
</dbReference>
<dbReference type="GO" id="GO:0005975">
    <property type="term" value="P:carbohydrate metabolic process"/>
    <property type="evidence" value="ECO:0007669"/>
    <property type="project" value="UniProtKB-UniRule"/>
</dbReference>
<keyword evidence="6 9" id="KW-0862">Zinc</keyword>
<evidence type="ECO:0000256" key="7">
    <source>
        <dbReference type="ARBA" id="ARBA00023235"/>
    </source>
</evidence>
<sequence>MINLIKNELNSAQKTLDDFLNQPEQLANIETAVEMMVDSFKKEGKVMSCGNGGSHCDAMHFAEELSGKFREARPAIAAMALSDISHTTCVGNDYGFDFIFSRAIEALGRKGDVLLAISTSGNSKNILEACKAAKAKGMKIIALIGKDGGKLANECDVEIRVPHAGYADRIQEIHIKIIHIFILLIEKRLGYAS</sequence>
<comment type="miscellaneous">
    <text evidence="9">The reaction produces a racemic mixture of D-glycero-alpha-D-manno-heptose 7-phosphate and D-glycero-beta-D-manno-heptose 7-phosphate.</text>
</comment>
<feature type="binding site" evidence="9">
    <location>
        <position position="64"/>
    </location>
    <ligand>
        <name>substrate</name>
    </ligand>
</feature>
<feature type="binding site" evidence="9">
    <location>
        <position position="123"/>
    </location>
    <ligand>
        <name>substrate</name>
    </ligand>
</feature>
<dbReference type="GO" id="GO:0008270">
    <property type="term" value="F:zinc ion binding"/>
    <property type="evidence" value="ECO:0007669"/>
    <property type="project" value="UniProtKB-UniRule"/>
</dbReference>
<keyword evidence="8 9" id="KW-0119">Carbohydrate metabolism</keyword>
<feature type="binding site" evidence="9">
    <location>
        <position position="179"/>
    </location>
    <ligand>
        <name>Zn(2+)</name>
        <dbReference type="ChEBI" id="CHEBI:29105"/>
    </ligand>
</feature>
<dbReference type="EC" id="5.3.1.28" evidence="9"/>
<evidence type="ECO:0000256" key="6">
    <source>
        <dbReference type="ARBA" id="ARBA00022833"/>
    </source>
</evidence>
<dbReference type="RefSeq" id="WP_308350569.1">
    <property type="nucleotide sequence ID" value="NZ_CP129971.1"/>
</dbReference>
<dbReference type="Pfam" id="PF13580">
    <property type="entry name" value="SIS_2"/>
    <property type="match status" value="1"/>
</dbReference>
<evidence type="ECO:0000259" key="10">
    <source>
        <dbReference type="PROSITE" id="PS51464"/>
    </source>
</evidence>
<comment type="subcellular location">
    <subcellularLocation>
        <location evidence="2 9">Cytoplasm</location>
    </subcellularLocation>
</comment>
<comment type="cofactor">
    <cofactor evidence="9">
        <name>Zn(2+)</name>
        <dbReference type="ChEBI" id="CHEBI:29105"/>
    </cofactor>
    <text evidence="9">Binds 1 zinc ion per subunit.</text>
</comment>
<keyword evidence="4 9" id="KW-0963">Cytoplasm</keyword>
<evidence type="ECO:0000256" key="9">
    <source>
        <dbReference type="HAMAP-Rule" id="MF_00067"/>
    </source>
</evidence>
<evidence type="ECO:0000256" key="8">
    <source>
        <dbReference type="ARBA" id="ARBA00023277"/>
    </source>
</evidence>
<reference evidence="11 12" key="1">
    <citation type="submission" date="2023-08" db="EMBL/GenBank/DDBJ databases">
        <title>Comparative genomics and taxonomic characterization of three novel marine species of genus Marivirga.</title>
        <authorList>
            <person name="Muhammad N."/>
            <person name="Kim S.-G."/>
        </authorList>
    </citation>
    <scope>NUCLEOTIDE SEQUENCE [LARGE SCALE GENOMIC DNA]</scope>
    <source>
        <strain evidence="11 12">BDSF4-3</strain>
    </source>
</reference>
<comment type="catalytic activity">
    <reaction evidence="1 9">
        <text>2 D-sedoheptulose 7-phosphate = D-glycero-alpha-D-manno-heptose 7-phosphate + D-glycero-beta-D-manno-heptose 7-phosphate</text>
        <dbReference type="Rhea" id="RHEA:27489"/>
        <dbReference type="ChEBI" id="CHEBI:57483"/>
        <dbReference type="ChEBI" id="CHEBI:60203"/>
        <dbReference type="ChEBI" id="CHEBI:60204"/>
        <dbReference type="EC" id="5.3.1.28"/>
    </reaction>
</comment>
<dbReference type="CDD" id="cd05006">
    <property type="entry name" value="SIS_GmhA"/>
    <property type="match status" value="1"/>
</dbReference>
<dbReference type="AlphaFoldDB" id="A0AA49GEL8"/>
<organism evidence="11 12">
    <name type="scientific">Marivirga salinarum</name>
    <dbReference type="NCBI Taxonomy" id="3059078"/>
    <lineage>
        <taxon>Bacteria</taxon>
        <taxon>Pseudomonadati</taxon>
        <taxon>Bacteroidota</taxon>
        <taxon>Cytophagia</taxon>
        <taxon>Cytophagales</taxon>
        <taxon>Marivirgaceae</taxon>
        <taxon>Marivirga</taxon>
    </lineage>
</organism>
<evidence type="ECO:0000256" key="5">
    <source>
        <dbReference type="ARBA" id="ARBA00022723"/>
    </source>
</evidence>
<dbReference type="GO" id="GO:1901135">
    <property type="term" value="P:carbohydrate derivative metabolic process"/>
    <property type="evidence" value="ECO:0007669"/>
    <property type="project" value="InterPro"/>
</dbReference>
<keyword evidence="5 9" id="KW-0479">Metal-binding</keyword>
<dbReference type="Gene3D" id="3.40.50.10490">
    <property type="entry name" value="Glucose-6-phosphate isomerase like protein, domain 1"/>
    <property type="match status" value="1"/>
</dbReference>
<feature type="domain" description="SIS" evidence="10">
    <location>
        <begin position="36"/>
        <end position="193"/>
    </location>
</feature>
<comment type="pathway">
    <text evidence="9">Carbohydrate biosynthesis; D-glycero-D-manno-heptose 7-phosphate biosynthesis; D-glycero-alpha-D-manno-heptose 7-phosphate and D-glycero-beta-D-manno-heptose 7-phosphate from sedoheptulose 7-phosphate: step 1/1.</text>
</comment>
<evidence type="ECO:0000256" key="1">
    <source>
        <dbReference type="ARBA" id="ARBA00000348"/>
    </source>
</evidence>
<dbReference type="InterPro" id="IPR050099">
    <property type="entry name" value="SIS_GmhA/DiaA_subfam"/>
</dbReference>
<name>A0AA49GEL8_9BACT</name>
<dbReference type="InterPro" id="IPR001347">
    <property type="entry name" value="SIS_dom"/>
</dbReference>
<evidence type="ECO:0000256" key="3">
    <source>
        <dbReference type="ARBA" id="ARBA00009894"/>
    </source>
</evidence>
<evidence type="ECO:0000256" key="4">
    <source>
        <dbReference type="ARBA" id="ARBA00022490"/>
    </source>
</evidence>
<dbReference type="EMBL" id="CP129971">
    <property type="protein sequence ID" value="WKK76296.2"/>
    <property type="molecule type" value="Genomic_DNA"/>
</dbReference>
<protein>
    <recommendedName>
        <fullName evidence="9">Phosphoheptose isomerase</fullName>
        <ecNumber evidence="9">5.3.1.28</ecNumber>
    </recommendedName>
    <alternativeName>
        <fullName evidence="9">Sedoheptulose 7-phosphate isomerase</fullName>
    </alternativeName>
</protein>
<dbReference type="HAMAP" id="MF_00067">
    <property type="entry name" value="GmhA"/>
    <property type="match status" value="1"/>
</dbReference>
<accession>A0AA49GEL8</accession>
<feature type="binding site" evidence="9">
    <location>
        <begin position="92"/>
        <end position="93"/>
    </location>
    <ligand>
        <name>substrate</name>
    </ligand>
</feature>
<dbReference type="GO" id="GO:0097367">
    <property type="term" value="F:carbohydrate derivative binding"/>
    <property type="evidence" value="ECO:0007669"/>
    <property type="project" value="InterPro"/>
</dbReference>
<dbReference type="GO" id="GO:0005737">
    <property type="term" value="C:cytoplasm"/>
    <property type="evidence" value="ECO:0007669"/>
    <property type="project" value="UniProtKB-SubCell"/>
</dbReference>
<dbReference type="NCBIfam" id="NF001628">
    <property type="entry name" value="PRK00414.1"/>
    <property type="match status" value="1"/>
</dbReference>
<evidence type="ECO:0000313" key="12">
    <source>
        <dbReference type="Proteomes" id="UP001230496"/>
    </source>
</evidence>
<feature type="binding site" evidence="9">
    <location>
        <position position="60"/>
    </location>
    <ligand>
        <name>Zn(2+)</name>
        <dbReference type="ChEBI" id="CHEBI:29105"/>
    </ligand>
</feature>
<comment type="similarity">
    <text evidence="3 9">Belongs to the SIS family. GmhA subfamily.</text>
</comment>
<evidence type="ECO:0000313" key="11">
    <source>
        <dbReference type="EMBL" id="WKK76296.2"/>
    </source>
</evidence>
<proteinExistence type="inferred from homology"/>
<feature type="binding site" evidence="9">
    <location>
        <position position="64"/>
    </location>
    <ligand>
        <name>Zn(2+)</name>
        <dbReference type="ChEBI" id="CHEBI:29105"/>
    </ligand>
</feature>
<dbReference type="SUPFAM" id="SSF53697">
    <property type="entry name" value="SIS domain"/>
    <property type="match status" value="1"/>
</dbReference>
<dbReference type="KEGG" id="msaa:QYS49_02700"/>
<dbReference type="GO" id="GO:0008968">
    <property type="term" value="F:D-sedoheptulose 7-phosphate isomerase activity"/>
    <property type="evidence" value="ECO:0007669"/>
    <property type="project" value="UniProtKB-UniRule"/>
</dbReference>
<dbReference type="PANTHER" id="PTHR30390:SF7">
    <property type="entry name" value="PHOSPHOHEPTOSE ISOMERASE"/>
    <property type="match status" value="1"/>
</dbReference>
<feature type="binding site" evidence="9">
    <location>
        <position position="171"/>
    </location>
    <ligand>
        <name>substrate</name>
    </ligand>
</feature>
<comment type="function">
    <text evidence="9">Catalyzes the isomerization of sedoheptulose 7-phosphate in D-glycero-D-manno-heptose 7-phosphate.</text>
</comment>
<feature type="binding site" evidence="9">
    <location>
        <begin position="51"/>
        <end position="53"/>
    </location>
    <ligand>
        <name>substrate</name>
    </ligand>
</feature>
<dbReference type="InterPro" id="IPR046348">
    <property type="entry name" value="SIS_dom_sf"/>
</dbReference>
<feature type="binding site" evidence="9">
    <location>
        <position position="171"/>
    </location>
    <ligand>
        <name>Zn(2+)</name>
        <dbReference type="ChEBI" id="CHEBI:29105"/>
    </ligand>
</feature>
<keyword evidence="12" id="KW-1185">Reference proteome</keyword>
<dbReference type="NCBIfam" id="TIGR00441">
    <property type="entry name" value="gmhA"/>
    <property type="match status" value="1"/>
</dbReference>